<dbReference type="GO" id="GO:0003700">
    <property type="term" value="F:DNA-binding transcription factor activity"/>
    <property type="evidence" value="ECO:0007669"/>
    <property type="project" value="InterPro"/>
</dbReference>
<dbReference type="Proteomes" id="UP000568664">
    <property type="component" value="Unassembled WGS sequence"/>
</dbReference>
<comment type="caution">
    <text evidence="9">The sequence shown here is derived from an EMBL/GenBank/DDBJ whole genome shotgun (WGS) entry which is preliminary data.</text>
</comment>
<dbReference type="GO" id="GO:0008270">
    <property type="term" value="F:zinc ion binding"/>
    <property type="evidence" value="ECO:0007669"/>
    <property type="project" value="TreeGrafter"/>
</dbReference>
<evidence type="ECO:0000256" key="2">
    <source>
        <dbReference type="ARBA" id="ARBA00022491"/>
    </source>
</evidence>
<feature type="binding site" evidence="7">
    <location>
        <position position="157"/>
    </location>
    <ligand>
        <name>Zn(2+)</name>
        <dbReference type="ChEBI" id="CHEBI:29105"/>
    </ligand>
</feature>
<evidence type="ECO:0000313" key="10">
    <source>
        <dbReference type="Proteomes" id="UP000568664"/>
    </source>
</evidence>
<evidence type="ECO:0000256" key="8">
    <source>
        <dbReference type="PIRSR" id="PIRSR602481-2"/>
    </source>
</evidence>
<feature type="binding site" evidence="7">
    <location>
        <position position="116"/>
    </location>
    <ligand>
        <name>Zn(2+)</name>
        <dbReference type="ChEBI" id="CHEBI:29105"/>
    </ligand>
</feature>
<evidence type="ECO:0000256" key="5">
    <source>
        <dbReference type="ARBA" id="ARBA00023125"/>
    </source>
</evidence>
<feature type="binding site" evidence="7">
    <location>
        <position position="154"/>
    </location>
    <ligand>
        <name>Zn(2+)</name>
        <dbReference type="ChEBI" id="CHEBI:29105"/>
    </ligand>
</feature>
<keyword evidence="2" id="KW-0678">Repressor</keyword>
<dbReference type="RefSeq" id="WP_169074877.1">
    <property type="nucleotide sequence ID" value="NZ_JABBXH010000002.1"/>
</dbReference>
<keyword evidence="5" id="KW-0238">DNA-binding</keyword>
<dbReference type="PANTHER" id="PTHR33202:SF6">
    <property type="entry name" value="ZINC UPTAKE REGULATION PROTEIN"/>
    <property type="match status" value="1"/>
</dbReference>
<dbReference type="InterPro" id="IPR036390">
    <property type="entry name" value="WH_DNA-bd_sf"/>
</dbReference>
<sequence>MKKITCENSTSKLDVSLKKAAEHCHRHGSKLTLKRKQVLSILIDAGKAISAYELIDLFESICEQKIPPMSAYRILDYLVSVDLVHKINLANKFVACAHIGCKSHHEISQLLFCQQCQRVEEVPVNSFIYKSFKDEINNFGYQLDSQQIELGCICNACSSDNVTSNKNFPALTQG</sequence>
<keyword evidence="4" id="KW-0805">Transcription regulation</keyword>
<keyword evidence="7" id="KW-0479">Metal-binding</keyword>
<feature type="binding site" evidence="7">
    <location>
        <position position="113"/>
    </location>
    <ligand>
        <name>Zn(2+)</name>
        <dbReference type="ChEBI" id="CHEBI:29105"/>
    </ligand>
</feature>
<dbReference type="GO" id="GO:1900376">
    <property type="term" value="P:regulation of secondary metabolite biosynthetic process"/>
    <property type="evidence" value="ECO:0007669"/>
    <property type="project" value="TreeGrafter"/>
</dbReference>
<evidence type="ECO:0000256" key="3">
    <source>
        <dbReference type="ARBA" id="ARBA00022833"/>
    </source>
</evidence>
<reference evidence="9 10" key="1">
    <citation type="submission" date="2020-04" db="EMBL/GenBank/DDBJ databases">
        <title>Thalassotalea sp. M1531, isolated from the surface of marine red alga.</title>
        <authorList>
            <person name="Pang L."/>
            <person name="Lu D.-C."/>
        </authorList>
    </citation>
    <scope>NUCLEOTIDE SEQUENCE [LARGE SCALE GENOMIC DNA]</scope>
    <source>
        <strain evidence="9 10">M1531</strain>
    </source>
</reference>
<dbReference type="GO" id="GO:0000976">
    <property type="term" value="F:transcription cis-regulatory region binding"/>
    <property type="evidence" value="ECO:0007669"/>
    <property type="project" value="TreeGrafter"/>
</dbReference>
<gene>
    <name evidence="9" type="ORF">HII17_08370</name>
</gene>
<evidence type="ECO:0000256" key="4">
    <source>
        <dbReference type="ARBA" id="ARBA00023015"/>
    </source>
</evidence>
<keyword evidence="3 7" id="KW-0862">Zinc</keyword>
<organism evidence="9 10">
    <name type="scientific">Thalassotalea algicola</name>
    <dbReference type="NCBI Taxonomy" id="2716224"/>
    <lineage>
        <taxon>Bacteria</taxon>
        <taxon>Pseudomonadati</taxon>
        <taxon>Pseudomonadota</taxon>
        <taxon>Gammaproteobacteria</taxon>
        <taxon>Alteromonadales</taxon>
        <taxon>Colwelliaceae</taxon>
        <taxon>Thalassotalea</taxon>
    </lineage>
</organism>
<dbReference type="SUPFAM" id="SSF46785">
    <property type="entry name" value="Winged helix' DNA-binding domain"/>
    <property type="match status" value="1"/>
</dbReference>
<dbReference type="Gene3D" id="1.10.10.10">
    <property type="entry name" value="Winged helix-like DNA-binding domain superfamily/Winged helix DNA-binding domain"/>
    <property type="match status" value="1"/>
</dbReference>
<comment type="cofactor">
    <cofactor evidence="7">
        <name>Zn(2+)</name>
        <dbReference type="ChEBI" id="CHEBI:29105"/>
    </cofactor>
    <text evidence="7">Binds 1 zinc ion per subunit.</text>
</comment>
<dbReference type="PANTHER" id="PTHR33202">
    <property type="entry name" value="ZINC UPTAKE REGULATION PROTEIN"/>
    <property type="match status" value="1"/>
</dbReference>
<dbReference type="AlphaFoldDB" id="A0A7Y0LC98"/>
<name>A0A7Y0LC98_9GAMM</name>
<keyword evidence="10" id="KW-1185">Reference proteome</keyword>
<protein>
    <submittedName>
        <fullName evidence="9">Transcriptional repressor</fullName>
    </submittedName>
</protein>
<dbReference type="InterPro" id="IPR036388">
    <property type="entry name" value="WH-like_DNA-bd_sf"/>
</dbReference>
<feature type="binding site" evidence="8">
    <location>
        <position position="104"/>
    </location>
    <ligand>
        <name>Fe cation</name>
        <dbReference type="ChEBI" id="CHEBI:24875"/>
    </ligand>
</feature>
<dbReference type="InterPro" id="IPR043135">
    <property type="entry name" value="Fur_C"/>
</dbReference>
<evidence type="ECO:0000313" key="9">
    <source>
        <dbReference type="EMBL" id="NMP31574.1"/>
    </source>
</evidence>
<dbReference type="InterPro" id="IPR002481">
    <property type="entry name" value="FUR"/>
</dbReference>
<keyword evidence="8" id="KW-0408">Iron</keyword>
<evidence type="ECO:0000256" key="6">
    <source>
        <dbReference type="ARBA" id="ARBA00023163"/>
    </source>
</evidence>
<accession>A0A7Y0LC98</accession>
<evidence type="ECO:0000256" key="7">
    <source>
        <dbReference type="PIRSR" id="PIRSR602481-1"/>
    </source>
</evidence>
<evidence type="ECO:0000256" key="1">
    <source>
        <dbReference type="ARBA" id="ARBA00007957"/>
    </source>
</evidence>
<comment type="similarity">
    <text evidence="1">Belongs to the Fur family.</text>
</comment>
<dbReference type="GO" id="GO:0005829">
    <property type="term" value="C:cytosol"/>
    <property type="evidence" value="ECO:0007669"/>
    <property type="project" value="TreeGrafter"/>
</dbReference>
<keyword evidence="6" id="KW-0804">Transcription</keyword>
<dbReference type="Gene3D" id="3.30.1490.190">
    <property type="match status" value="1"/>
</dbReference>
<dbReference type="EMBL" id="JABBXH010000002">
    <property type="protein sequence ID" value="NMP31574.1"/>
    <property type="molecule type" value="Genomic_DNA"/>
</dbReference>
<comment type="cofactor">
    <cofactor evidence="8">
        <name>Mn(2+)</name>
        <dbReference type="ChEBI" id="CHEBI:29035"/>
    </cofactor>
    <cofactor evidence="8">
        <name>Fe(2+)</name>
        <dbReference type="ChEBI" id="CHEBI:29033"/>
    </cofactor>
    <text evidence="8">Binds 1 Mn(2+) or Fe(2+) ion per subunit.</text>
</comment>
<dbReference type="Pfam" id="PF01475">
    <property type="entry name" value="FUR"/>
    <property type="match status" value="1"/>
</dbReference>
<dbReference type="GO" id="GO:0045892">
    <property type="term" value="P:negative regulation of DNA-templated transcription"/>
    <property type="evidence" value="ECO:0007669"/>
    <property type="project" value="TreeGrafter"/>
</dbReference>
<proteinExistence type="inferred from homology"/>